<accession>A0A1C7DVC7</accession>
<protein>
    <submittedName>
        <fullName evidence="1">Uncharacterized protein</fullName>
    </submittedName>
</protein>
<dbReference type="STRING" id="1215089.BBI08_06345"/>
<dbReference type="InterPro" id="IPR044548">
    <property type="entry name" value="AF0060_NTP-PPase_MazG-like"/>
</dbReference>
<dbReference type="SUPFAM" id="SSF101386">
    <property type="entry name" value="all-alpha NTP pyrophosphatases"/>
    <property type="match status" value="1"/>
</dbReference>
<dbReference type="OrthoDB" id="1495692at2"/>
<organism evidence="1 2">
    <name type="scientific">Planococcus halocryophilus</name>
    <dbReference type="NCBI Taxonomy" id="1215089"/>
    <lineage>
        <taxon>Bacteria</taxon>
        <taxon>Bacillati</taxon>
        <taxon>Bacillota</taxon>
        <taxon>Bacilli</taxon>
        <taxon>Bacillales</taxon>
        <taxon>Caryophanaceae</taxon>
        <taxon>Planococcus</taxon>
    </lineage>
</organism>
<evidence type="ECO:0000313" key="2">
    <source>
        <dbReference type="Proteomes" id="UP000092687"/>
    </source>
</evidence>
<dbReference type="Proteomes" id="UP000092687">
    <property type="component" value="Chromosome"/>
</dbReference>
<dbReference type="Gene3D" id="1.10.287.1080">
    <property type="entry name" value="MazG-like"/>
    <property type="match status" value="1"/>
</dbReference>
<evidence type="ECO:0000313" key="1">
    <source>
        <dbReference type="EMBL" id="ANU15476.1"/>
    </source>
</evidence>
<reference evidence="1" key="1">
    <citation type="submission" date="2016-10" db="EMBL/GenBank/DDBJ databases">
        <authorList>
            <person name="de Groot N.N."/>
        </authorList>
    </citation>
    <scope>NUCLEOTIDE SEQUENCE</scope>
    <source>
        <strain evidence="1">DSM 24743</strain>
    </source>
</reference>
<proteinExistence type="predicted"/>
<name>A0A1C7DVC7_9BACL</name>
<dbReference type="AlphaFoldDB" id="A0A1C7DVC7"/>
<dbReference type="CDD" id="cd11533">
    <property type="entry name" value="NTP-PPase_Af0060_like"/>
    <property type="match status" value="1"/>
</dbReference>
<gene>
    <name evidence="1" type="ORF">BBI08_06345</name>
</gene>
<keyword evidence="2" id="KW-1185">Reference proteome</keyword>
<dbReference type="KEGG" id="phc:BBI08_06345"/>
<dbReference type="EMBL" id="CP016537">
    <property type="protein sequence ID" value="ANU15476.1"/>
    <property type="molecule type" value="Genomic_DNA"/>
</dbReference>
<sequence>MEKQKLVATVQYDVLVERGRQNNKWGWQRHAHGDWLMILTEEVGEVAEAMQQAKGWGKDTDADNLYEELIHVAAVASAIAEQVLEEKRKRNIL</sequence>